<keyword evidence="3" id="KW-1185">Reference proteome</keyword>
<feature type="transmembrane region" description="Helical" evidence="1">
    <location>
        <begin position="12"/>
        <end position="32"/>
    </location>
</feature>
<dbReference type="EMBL" id="JBCLUF010000010">
    <property type="protein sequence ID" value="MEY8662046.1"/>
    <property type="molecule type" value="Genomic_DNA"/>
</dbReference>
<dbReference type="RefSeq" id="WP_280605722.1">
    <property type="nucleotide sequence ID" value="NZ_CP123639.1"/>
</dbReference>
<accession>A0ABV4DNJ2</accession>
<reference evidence="2 3" key="1">
    <citation type="submission" date="2024-03" db="EMBL/GenBank/DDBJ databases">
        <title>Mouse gut bacterial collection (mGBC) of GemPharmatech.</title>
        <authorList>
            <person name="He Y."/>
            <person name="Dong L."/>
            <person name="Wu D."/>
            <person name="Gao X."/>
            <person name="Lin Z."/>
        </authorList>
    </citation>
    <scope>NUCLEOTIDE SEQUENCE [LARGE SCALE GENOMIC DNA]</scope>
    <source>
        <strain evidence="2 3">15-30</strain>
    </source>
</reference>
<proteinExistence type="predicted"/>
<protein>
    <submittedName>
        <fullName evidence="2">EbsA family protein</fullName>
    </submittedName>
</protein>
<feature type="transmembrane region" description="Helical" evidence="1">
    <location>
        <begin position="38"/>
        <end position="58"/>
    </location>
</feature>
<dbReference type="Proteomes" id="UP001565236">
    <property type="component" value="Unassembled WGS sequence"/>
</dbReference>
<sequence length="127" mass="15063">MKQKFYCQPDIPTAVTCWSYTLMIFLTSLFLWLEITVFQIWTAISFGVFLLVVVLQVLRRKLILTEDEIVLKNVLALNNKTIKFKDIKQVSHTKYRLQISDRFRTYEVLMLPKSVTKAYDELKKFGF</sequence>
<gene>
    <name evidence="2" type="ORF">AALT52_03955</name>
</gene>
<evidence type="ECO:0000256" key="1">
    <source>
        <dbReference type="SAM" id="Phobius"/>
    </source>
</evidence>
<comment type="caution">
    <text evidence="2">The sequence shown here is derived from an EMBL/GenBank/DDBJ whole genome shotgun (WGS) entry which is preliminary data.</text>
</comment>
<keyword evidence="1" id="KW-0472">Membrane</keyword>
<evidence type="ECO:0000313" key="2">
    <source>
        <dbReference type="EMBL" id="MEY8662046.1"/>
    </source>
</evidence>
<evidence type="ECO:0000313" key="3">
    <source>
        <dbReference type="Proteomes" id="UP001565236"/>
    </source>
</evidence>
<keyword evidence="1" id="KW-0812">Transmembrane</keyword>
<keyword evidence="1" id="KW-1133">Transmembrane helix</keyword>
<name>A0ABV4DNJ2_9LACO</name>
<dbReference type="Pfam" id="PF17255">
    <property type="entry name" value="EbsA"/>
    <property type="match status" value="1"/>
</dbReference>
<dbReference type="InterPro" id="IPR020215">
    <property type="entry name" value="EbsA-like"/>
</dbReference>
<organism evidence="2 3">
    <name type="scientific">Ligilactobacillus faecis</name>
    <dbReference type="NCBI Taxonomy" id="762833"/>
    <lineage>
        <taxon>Bacteria</taxon>
        <taxon>Bacillati</taxon>
        <taxon>Bacillota</taxon>
        <taxon>Bacilli</taxon>
        <taxon>Lactobacillales</taxon>
        <taxon>Lactobacillaceae</taxon>
        <taxon>Ligilactobacillus</taxon>
    </lineage>
</organism>